<dbReference type="InterPro" id="IPR018849">
    <property type="entry name" value="Urb2/Npa2_C"/>
</dbReference>
<sequence length="1161" mass="132835">MDIPQSAEGISRLLRSKTISTAEIYDISTKLIDGSIEVYFPQKEAFVLQLLVDRWNDHKIIAFKTDFCMWKLFNVMWKQIHSEEHKKRIFKNLKFIPHLMQTLQLIDSNVPEFISTLAETLSLINSSVTIDVVPEQAQMILACILNMLVDNTSTDSQLRSKAIGETINLTNFSETKDITVKTSKSFAIQLLYPILRYSTHFSGTADEEITQKLEFYIGDYIFSSPAGSMDLIEVFLNSSGSELAADELQTFFDISVHFLSNTDFSLLESIFTSILTIHPSLASNLLKKLSESKKTMSQSFLEGLFDKVFNDSSASNFDNTWILINHITDLDIEVGILNTQKIMDKLSKENVTPITVSVWSQLVKCHVNAREFAKFLSIWERYPTVKGNSNCFLSNPEYAMVISKNVRTLSTTQIRDTMDRLLSVILANNRNSEIAIQALTIIIKGLQDLSYEMLPEFRLTIARIFDFDDYENPGFWDMFYHVLDTYDDILPPNKIEKVQQAITACSNGQQPPSNLFFSIFKFRELVEFDMDSTAKLFISFVVHLEPSEQYEILKQVLQRWSTIINSFFPKMELKQIVNILTTLDNGKLIMDLMKDEDFFEEDNIMYQLVEIMLENLDDVKWLKTLGRIPIQCINKNNRVRALNDISRKSDLREPDISLLSHLLTNPTFKSALETDIIVLRKLVDTDEQTYSFSNKVYETVIINHLSQIKEKSSCDFVVKLITFLTSCIKNDFDFTAIKMAFYLVKVSPAKTTAITALGENLIEAIIKKLKGLADVISENSNLFSWLLKALFYVSPESSSHADGQIRGIVESLAKLLLTSSNFDLDVLANFFLLYCTVYEDELSYLLAHYLVLRQKGIEHAKLISGVKFFIQHRLLEDPSEAELRNFNNGFVSMIHSFQSIGGELTEALFEIYEVIIENLTKENNLGTKLFCQSISELFTHFQTSVINHKSSFLHVLECLNTLLTTKPWLFSQHCIESLFPMCLKFNLISITDCDESDDVFVLTNRLLSNVLLYHRYKLSNRHHLIVSNICILMDLVVREADSGLTDVSARALARFITNFCEPSNLAKSNKAKETFNSRVAQAKKSLRKYLPVVLIKYINLSLVCPIKPLVKQELVAGIFSILDLLSRDELEIVNVSLDNSGRSYYRALYGEYKRVGKWRDS</sequence>
<accession>A0A1G4MFK0</accession>
<dbReference type="OMA" id="CHVNARE"/>
<evidence type="ECO:0000259" key="1">
    <source>
        <dbReference type="Pfam" id="PF10441"/>
    </source>
</evidence>
<dbReference type="OrthoDB" id="160374at2759"/>
<dbReference type="InterPro" id="IPR052609">
    <property type="entry name" value="Ribosome_Biogenesis_Reg"/>
</dbReference>
<dbReference type="Pfam" id="PF10441">
    <property type="entry name" value="Urb2"/>
    <property type="match status" value="1"/>
</dbReference>
<gene>
    <name evidence="2" type="ORF">LAFE_0F12002G</name>
</gene>
<dbReference type="STRING" id="4955.A0A1G4MFK0"/>
<reference evidence="3" key="1">
    <citation type="submission" date="2016-03" db="EMBL/GenBank/DDBJ databases">
        <authorList>
            <person name="Devillers H."/>
        </authorList>
    </citation>
    <scope>NUCLEOTIDE SEQUENCE [LARGE SCALE GENOMIC DNA]</scope>
</reference>
<dbReference type="PANTHER" id="PTHR15682">
    <property type="entry name" value="UNHEALTHY RIBOSOME BIOGENESIS PROTEIN 2 HOMOLOG"/>
    <property type="match status" value="1"/>
</dbReference>
<dbReference type="GO" id="GO:0005730">
    <property type="term" value="C:nucleolus"/>
    <property type="evidence" value="ECO:0007669"/>
    <property type="project" value="TreeGrafter"/>
</dbReference>
<keyword evidence="3" id="KW-1185">Reference proteome</keyword>
<name>A0A1G4MFK0_LACFM</name>
<organism evidence="2 3">
    <name type="scientific">Lachancea fermentati</name>
    <name type="common">Zygosaccharomyces fermentati</name>
    <dbReference type="NCBI Taxonomy" id="4955"/>
    <lineage>
        <taxon>Eukaryota</taxon>
        <taxon>Fungi</taxon>
        <taxon>Dikarya</taxon>
        <taxon>Ascomycota</taxon>
        <taxon>Saccharomycotina</taxon>
        <taxon>Saccharomycetes</taxon>
        <taxon>Saccharomycetales</taxon>
        <taxon>Saccharomycetaceae</taxon>
        <taxon>Lachancea</taxon>
    </lineage>
</organism>
<proteinExistence type="predicted"/>
<protein>
    <submittedName>
        <fullName evidence="2">LAFE_0F12002g1_1</fullName>
    </submittedName>
</protein>
<dbReference type="PANTHER" id="PTHR15682:SF2">
    <property type="entry name" value="UNHEALTHY RIBOSOME BIOGENESIS PROTEIN 2 HOMOLOG"/>
    <property type="match status" value="1"/>
</dbReference>
<dbReference type="GO" id="GO:0042254">
    <property type="term" value="P:ribosome biogenesis"/>
    <property type="evidence" value="ECO:0007669"/>
    <property type="project" value="TreeGrafter"/>
</dbReference>
<dbReference type="AlphaFoldDB" id="A0A1G4MFK0"/>
<feature type="domain" description="Nucleolar 27S pre-rRNA processing Urb2/Npa2 C-terminal" evidence="1">
    <location>
        <begin position="954"/>
        <end position="1160"/>
    </location>
</feature>
<evidence type="ECO:0000313" key="3">
    <source>
        <dbReference type="Proteomes" id="UP000190831"/>
    </source>
</evidence>
<dbReference type="Proteomes" id="UP000190831">
    <property type="component" value="Chromosome F"/>
</dbReference>
<evidence type="ECO:0000313" key="2">
    <source>
        <dbReference type="EMBL" id="SCW02682.1"/>
    </source>
</evidence>
<dbReference type="EMBL" id="LT598490">
    <property type="protein sequence ID" value="SCW02682.1"/>
    <property type="molecule type" value="Genomic_DNA"/>
</dbReference>